<sequence>MWQLTHSNGICTFEGLQSILDEEYRTDTPTSEKGPGLVGLGHV</sequence>
<evidence type="ECO:0000313" key="1">
    <source>
        <dbReference type="EMBL" id="CDR99652.1"/>
    </source>
</evidence>
<accession>A0A0F7RYG3</accession>
<proteinExistence type="predicted"/>
<dbReference type="AlphaFoldDB" id="A0A0F7RYG3"/>
<protein>
    <submittedName>
        <fullName evidence="1">Uncharacterized protein</fullName>
    </submittedName>
</protein>
<gene>
    <name evidence="1" type="primary">SSCI26250.1</name>
</gene>
<reference evidence="2" key="1">
    <citation type="submission" date="2014-06" db="EMBL/GenBank/DDBJ databases">
        <authorList>
            <person name="Berkman P.J."/>
        </authorList>
    </citation>
    <scope>NUCLEOTIDE SEQUENCE [LARGE SCALE GENOMIC DNA]</scope>
</reference>
<dbReference type="Proteomes" id="UP000242770">
    <property type="component" value="Unassembled WGS sequence"/>
</dbReference>
<dbReference type="EMBL" id="CCFA01001397">
    <property type="protein sequence ID" value="CDR99652.1"/>
    <property type="molecule type" value="Genomic_DNA"/>
</dbReference>
<evidence type="ECO:0000313" key="2">
    <source>
        <dbReference type="Proteomes" id="UP000242770"/>
    </source>
</evidence>
<keyword evidence="2" id="KW-1185">Reference proteome</keyword>
<name>A0A0F7RYG3_9BASI</name>
<organism evidence="1 2">
    <name type="scientific">Sporisorium scitamineum</name>
    <dbReference type="NCBI Taxonomy" id="49012"/>
    <lineage>
        <taxon>Eukaryota</taxon>
        <taxon>Fungi</taxon>
        <taxon>Dikarya</taxon>
        <taxon>Basidiomycota</taxon>
        <taxon>Ustilaginomycotina</taxon>
        <taxon>Ustilaginomycetes</taxon>
        <taxon>Ustilaginales</taxon>
        <taxon>Ustilaginaceae</taxon>
        <taxon>Sporisorium</taxon>
    </lineage>
</organism>